<proteinExistence type="predicted"/>
<reference evidence="2" key="1">
    <citation type="submission" date="2017-12" db="EMBL/GenBank/DDBJ databases">
        <title>Gene loss provides genomic basis for host adaptation in cereal stripe rust fungi.</title>
        <authorList>
            <person name="Xia C."/>
        </authorList>
    </citation>
    <scope>NUCLEOTIDE SEQUENCE [LARGE SCALE GENOMIC DNA]</scope>
    <source>
        <strain evidence="2">93-210</strain>
    </source>
</reference>
<accession>A0A2S4VQN9</accession>
<keyword evidence="3" id="KW-1185">Reference proteome</keyword>
<gene>
    <name evidence="2" type="ORF">PSTT_04950</name>
</gene>
<dbReference type="Proteomes" id="UP000239156">
    <property type="component" value="Unassembled WGS sequence"/>
</dbReference>
<feature type="compositionally biased region" description="Polar residues" evidence="1">
    <location>
        <begin position="138"/>
        <end position="148"/>
    </location>
</feature>
<feature type="compositionally biased region" description="Polar residues" evidence="1">
    <location>
        <begin position="49"/>
        <end position="61"/>
    </location>
</feature>
<evidence type="ECO:0000256" key="1">
    <source>
        <dbReference type="SAM" id="MobiDB-lite"/>
    </source>
</evidence>
<comment type="caution">
    <text evidence="2">The sequence shown here is derived from an EMBL/GenBank/DDBJ whole genome shotgun (WGS) entry which is preliminary data.</text>
</comment>
<sequence length="218" mass="23922">MATGQLSPHGRGFGFDQADGVGQYAVGNRLRKYNTSNLSLGAAIPEEANNGNTTKSKTSRSGRLGNLQRAFGGGSFGTQHRRQGTQATTAGSVSRPASLAKRITVFLHPHTHNHNETRTSDHNHADPSLPLDNHHSHSVATPSEFQRSPLTHPNCQWLGCISHQYLYNSDPHKVNSPLHLTSECIPVIRSIAMVVFHIVEKLERVEKLYSMKHTLLPA</sequence>
<name>A0A2S4VQN9_9BASI</name>
<dbReference type="VEuPathDB" id="FungiDB:PSTT_04950"/>
<evidence type="ECO:0000313" key="3">
    <source>
        <dbReference type="Proteomes" id="UP000239156"/>
    </source>
</evidence>
<protein>
    <submittedName>
        <fullName evidence="2">Uncharacterized protein</fullName>
    </submittedName>
</protein>
<dbReference type="AlphaFoldDB" id="A0A2S4VQN9"/>
<feature type="region of interest" description="Disordered" evidence="1">
    <location>
        <begin position="111"/>
        <end position="148"/>
    </location>
</feature>
<dbReference type="VEuPathDB" id="FungiDB:PSHT_02985"/>
<evidence type="ECO:0000313" key="2">
    <source>
        <dbReference type="EMBL" id="POW11867.1"/>
    </source>
</evidence>
<dbReference type="EMBL" id="PKSL01000035">
    <property type="protein sequence ID" value="POW11867.1"/>
    <property type="molecule type" value="Genomic_DNA"/>
</dbReference>
<feature type="region of interest" description="Disordered" evidence="1">
    <location>
        <begin position="46"/>
        <end position="96"/>
    </location>
</feature>
<organism evidence="2 3">
    <name type="scientific">Puccinia striiformis</name>
    <dbReference type="NCBI Taxonomy" id="27350"/>
    <lineage>
        <taxon>Eukaryota</taxon>
        <taxon>Fungi</taxon>
        <taxon>Dikarya</taxon>
        <taxon>Basidiomycota</taxon>
        <taxon>Pucciniomycotina</taxon>
        <taxon>Pucciniomycetes</taxon>
        <taxon>Pucciniales</taxon>
        <taxon>Pucciniaceae</taxon>
        <taxon>Puccinia</taxon>
    </lineage>
</organism>
<feature type="compositionally biased region" description="Basic and acidic residues" evidence="1">
    <location>
        <begin position="113"/>
        <end position="125"/>
    </location>
</feature>